<keyword evidence="2" id="KW-0547">Nucleotide-binding</keyword>
<evidence type="ECO:0000256" key="2">
    <source>
        <dbReference type="ARBA" id="ARBA00022741"/>
    </source>
</evidence>
<evidence type="ECO:0000256" key="5">
    <source>
        <dbReference type="SAM" id="Phobius"/>
    </source>
</evidence>
<dbReference type="KEGG" id="tasa:A1Q1_06759"/>
<gene>
    <name evidence="7" type="ORF">A1Q1_06759</name>
</gene>
<dbReference type="RefSeq" id="XP_014183283.1">
    <property type="nucleotide sequence ID" value="XM_014327808.1"/>
</dbReference>
<feature type="compositionally biased region" description="Polar residues" evidence="4">
    <location>
        <begin position="118"/>
        <end position="137"/>
    </location>
</feature>
<protein>
    <recommendedName>
        <fullName evidence="6">Epidermal growth factor receptor-like transmembrane-juxtamembrane segment domain-containing protein</fullName>
    </recommendedName>
</protein>
<evidence type="ECO:0000259" key="6">
    <source>
        <dbReference type="Pfam" id="PF21314"/>
    </source>
</evidence>
<feature type="compositionally biased region" description="Basic and acidic residues" evidence="4">
    <location>
        <begin position="306"/>
        <end position="318"/>
    </location>
</feature>
<feature type="domain" description="Epidermal growth factor receptor-like transmembrane-juxtamembrane segment" evidence="6">
    <location>
        <begin position="192"/>
        <end position="218"/>
    </location>
</feature>
<dbReference type="GO" id="GO:0005524">
    <property type="term" value="F:ATP binding"/>
    <property type="evidence" value="ECO:0007669"/>
    <property type="project" value="UniProtKB-KW"/>
</dbReference>
<feature type="region of interest" description="Disordered" evidence="4">
    <location>
        <begin position="1"/>
        <end position="24"/>
    </location>
</feature>
<feature type="region of interest" description="Disordered" evidence="4">
    <location>
        <begin position="66"/>
        <end position="85"/>
    </location>
</feature>
<sequence length="365" mass="37438">MAEQPPAPTRTSTAAPPPGEQQLPQGTIIETTLFNDAGQPPTTRSLFVPAGLFSVTVTLAPPAEKTVEAVDRKDPDSGTNADEQAGATRIVPFSAVVVVSGAPVTTVLHYALDVSPSPTGESSITGARAASTTNVKPQESAIDKDNCAFGNANGGGDKGCPSDVGFGGAVPSGNSTVGDDSGKSKGAPAGAIAGGVVGGILGLAVLLALLFLFLRRKKRPQRVGRSLENEPFVVDDRNEHGPETASQRSGASKKGPKTYSTAQIAAIEKTRQASGGGGNGAFVPVVPYKDHGEDKEKLGVAGFGGPERKTSSRGRTDRTVTSVSLTDYDSDNSMESLDEKPKLDKGKGKAKLPSVCLSVSSREEV</sequence>
<feature type="region of interest" description="Disordered" evidence="4">
    <location>
        <begin position="233"/>
        <end position="260"/>
    </location>
</feature>
<dbReference type="AlphaFoldDB" id="J5TPY8"/>
<evidence type="ECO:0000313" key="7">
    <source>
        <dbReference type="EMBL" id="EJT52046.1"/>
    </source>
</evidence>
<name>J5TPY8_TRIAS</name>
<dbReference type="EMBL" id="ALBS01000037">
    <property type="protein sequence ID" value="EJT52046.1"/>
    <property type="molecule type" value="Genomic_DNA"/>
</dbReference>
<dbReference type="Proteomes" id="UP000002748">
    <property type="component" value="Unassembled WGS sequence"/>
</dbReference>
<feature type="compositionally biased region" description="Polar residues" evidence="4">
    <location>
        <begin position="319"/>
        <end position="335"/>
    </location>
</feature>
<keyword evidence="3" id="KW-0067">ATP-binding</keyword>
<evidence type="ECO:0000313" key="8">
    <source>
        <dbReference type="Proteomes" id="UP000002748"/>
    </source>
</evidence>
<accession>J5TPY8</accession>
<reference evidence="7 8" key="1">
    <citation type="journal article" date="2012" name="Eukaryot. Cell">
        <title>Draft genome sequence of CBS 2479, the standard type strain of Trichosporon asahii.</title>
        <authorList>
            <person name="Yang R.Y."/>
            <person name="Li H.T."/>
            <person name="Zhu H."/>
            <person name="Zhou G.P."/>
            <person name="Wang M."/>
            <person name="Wang L."/>
        </authorList>
    </citation>
    <scope>NUCLEOTIDE SEQUENCE [LARGE SCALE GENOMIC DNA]</scope>
    <source>
        <strain evidence="8">ATCC 90039 / CBS 2479 / JCM 2466 / KCTC 7840 / NCYC 2677 / UAMH 7654</strain>
    </source>
</reference>
<feature type="compositionally biased region" description="Basic and acidic residues" evidence="4">
    <location>
        <begin position="66"/>
        <end position="76"/>
    </location>
</feature>
<feature type="region of interest" description="Disordered" evidence="4">
    <location>
        <begin position="297"/>
        <end position="365"/>
    </location>
</feature>
<keyword evidence="5" id="KW-0812">Transmembrane</keyword>
<keyword evidence="5" id="KW-0472">Membrane</keyword>
<feature type="transmembrane region" description="Helical" evidence="5">
    <location>
        <begin position="191"/>
        <end position="214"/>
    </location>
</feature>
<proteinExistence type="predicted"/>
<evidence type="ECO:0000256" key="4">
    <source>
        <dbReference type="SAM" id="MobiDB-lite"/>
    </source>
</evidence>
<dbReference type="HOGENOM" id="CLU_759072_0_0_1"/>
<dbReference type="VEuPathDB" id="FungiDB:A1Q1_06759"/>
<dbReference type="GeneID" id="25990271"/>
<comment type="caution">
    <text evidence="7">The sequence shown here is derived from an EMBL/GenBank/DDBJ whole genome shotgun (WGS) entry which is preliminary data.</text>
</comment>
<organism evidence="7 8">
    <name type="scientific">Trichosporon asahii var. asahii (strain ATCC 90039 / CBS 2479 / JCM 2466 / KCTC 7840 / NBRC 103889/ NCYC 2677 / UAMH 7654)</name>
    <name type="common">Yeast</name>
    <dbReference type="NCBI Taxonomy" id="1186058"/>
    <lineage>
        <taxon>Eukaryota</taxon>
        <taxon>Fungi</taxon>
        <taxon>Dikarya</taxon>
        <taxon>Basidiomycota</taxon>
        <taxon>Agaricomycotina</taxon>
        <taxon>Tremellomycetes</taxon>
        <taxon>Trichosporonales</taxon>
        <taxon>Trichosporonaceae</taxon>
        <taxon>Trichosporon</taxon>
    </lineage>
</organism>
<dbReference type="Pfam" id="PF21314">
    <property type="entry name" value="TM_ErbB1"/>
    <property type="match status" value="1"/>
</dbReference>
<keyword evidence="5" id="KW-1133">Transmembrane helix</keyword>
<evidence type="ECO:0000256" key="1">
    <source>
        <dbReference type="ARBA" id="ARBA00022553"/>
    </source>
</evidence>
<dbReference type="InterPro" id="IPR049328">
    <property type="entry name" value="TM_ErbB1"/>
</dbReference>
<feature type="compositionally biased region" description="Basic and acidic residues" evidence="4">
    <location>
        <begin position="337"/>
        <end position="347"/>
    </location>
</feature>
<keyword evidence="1" id="KW-0597">Phosphoprotein</keyword>
<feature type="region of interest" description="Disordered" evidence="4">
    <location>
        <begin position="118"/>
        <end position="139"/>
    </location>
</feature>
<evidence type="ECO:0000256" key="3">
    <source>
        <dbReference type="ARBA" id="ARBA00022840"/>
    </source>
</evidence>